<evidence type="ECO:0000313" key="1">
    <source>
        <dbReference type="EMBL" id="QHT92928.1"/>
    </source>
</evidence>
<reference evidence="1" key="1">
    <citation type="journal article" date="2020" name="Nature">
        <title>Giant virus diversity and host interactions through global metagenomics.</title>
        <authorList>
            <person name="Schulz F."/>
            <person name="Roux S."/>
            <person name="Paez-Espino D."/>
            <person name="Jungbluth S."/>
            <person name="Walsh D.A."/>
            <person name="Denef V.J."/>
            <person name="McMahon K.D."/>
            <person name="Konstantinidis K.T."/>
            <person name="Eloe-Fadrosh E.A."/>
            <person name="Kyrpides N.C."/>
            <person name="Woyke T."/>
        </authorList>
    </citation>
    <scope>NUCLEOTIDE SEQUENCE</scope>
    <source>
        <strain evidence="1">GVMAG-M-3300023184-89</strain>
    </source>
</reference>
<dbReference type="AlphaFoldDB" id="A0A6C0II88"/>
<proteinExistence type="predicted"/>
<protein>
    <submittedName>
        <fullName evidence="1">Uncharacterized protein</fullName>
    </submittedName>
</protein>
<name>A0A6C0II88_9ZZZZ</name>
<sequence length="629" mass="70818">MLFIVYRMEPNTQINMNIDDYSLVDLLAILNITDDNPTQYQIKDEANKIISKLKTERKPELAAFIENAVERIINTLINEEFLEEEEPEEYYENDKGNIQYNENTQQGNWWQNQYPAQADEVERTKPTDRKQKVEIFDKDGIQNNAFVMNRERLGVLQSHPIPVVQGTINPNLKNIISRIVSVNSQYRSNIIPYTTSNLNSPNSPTFNTDFTCDLSERLSNVVSMKLNSIQIPTSWYIFDDSLGNTCFILENKNISPEPIFVKIPSGNYTIPFLNAYFSRYPGAPPTATPINLNLYITVDIVTGKLIFVSSNGPATLIFYDTKLFNSCLDNSCGSSQMRINQNFGWSLGYRTIDEERVSINIEYQAGQPNLPINQEPPPCLTVITPPAPPPTPALPSPSTLPGDYYYNIAQSPANLYGPTYFLLVVDDYNNNRVNNSLVTITNVSNKLDLPSYYSPAYKNANNTFATIGCPSVLNATDPELRIQDSALPYMTKSSPRQLTQSQLYTANEILFNRSTFSNKTFGPSTADVLALIPLSGIGALRTKIAYNLDPSGNVILNSCGYPTVSLANSQSSQPYIEFATNLEANERTYFGPVNIDRLRVRLIDDKGNLVNLNDVDWSFSLIVDQLYQY</sequence>
<organism evidence="1">
    <name type="scientific">viral metagenome</name>
    <dbReference type="NCBI Taxonomy" id="1070528"/>
    <lineage>
        <taxon>unclassified sequences</taxon>
        <taxon>metagenomes</taxon>
        <taxon>organismal metagenomes</taxon>
    </lineage>
</organism>
<dbReference type="EMBL" id="MN740196">
    <property type="protein sequence ID" value="QHT92928.1"/>
    <property type="molecule type" value="Genomic_DNA"/>
</dbReference>
<accession>A0A6C0II88</accession>